<evidence type="ECO:0000313" key="1">
    <source>
        <dbReference type="EMBL" id="EXB59136.1"/>
    </source>
</evidence>
<sequence>MRIDEDFPGWVKPETVGVQRHCLAGLWISGHRDDSQGSSDSFSGGDGSNLMALEADVQHFGAALSIVWLSFLGMQTFEGCWCFGGFGPNVEVQMQRGSLLGRLAGVDDRGVAVVNRAWFFEGLWYRGLCLGGTTLVVEAAAWLVAAVEQRAPT</sequence>
<dbReference type="EMBL" id="KE344374">
    <property type="protein sequence ID" value="EXB59136.1"/>
    <property type="molecule type" value="Genomic_DNA"/>
</dbReference>
<reference evidence="2" key="1">
    <citation type="submission" date="2013-01" db="EMBL/GenBank/DDBJ databases">
        <title>Draft Genome Sequence of a Mulberry Tree, Morus notabilis C.K. Schneid.</title>
        <authorList>
            <person name="He N."/>
            <person name="Zhao S."/>
        </authorList>
    </citation>
    <scope>NUCLEOTIDE SEQUENCE</scope>
</reference>
<proteinExistence type="predicted"/>
<protein>
    <submittedName>
        <fullName evidence="1">Uncharacterized protein</fullName>
    </submittedName>
</protein>
<dbReference type="Proteomes" id="UP000030645">
    <property type="component" value="Unassembled WGS sequence"/>
</dbReference>
<evidence type="ECO:0000313" key="2">
    <source>
        <dbReference type="Proteomes" id="UP000030645"/>
    </source>
</evidence>
<gene>
    <name evidence="1" type="ORF">L484_014631</name>
</gene>
<keyword evidence="2" id="KW-1185">Reference proteome</keyword>
<name>W9QYV0_9ROSA</name>
<accession>W9QYV0</accession>
<organism evidence="1 2">
    <name type="scientific">Morus notabilis</name>
    <dbReference type="NCBI Taxonomy" id="981085"/>
    <lineage>
        <taxon>Eukaryota</taxon>
        <taxon>Viridiplantae</taxon>
        <taxon>Streptophyta</taxon>
        <taxon>Embryophyta</taxon>
        <taxon>Tracheophyta</taxon>
        <taxon>Spermatophyta</taxon>
        <taxon>Magnoliopsida</taxon>
        <taxon>eudicotyledons</taxon>
        <taxon>Gunneridae</taxon>
        <taxon>Pentapetalae</taxon>
        <taxon>rosids</taxon>
        <taxon>fabids</taxon>
        <taxon>Rosales</taxon>
        <taxon>Moraceae</taxon>
        <taxon>Moreae</taxon>
        <taxon>Morus</taxon>
    </lineage>
</organism>
<dbReference type="AlphaFoldDB" id="W9QYV0"/>